<dbReference type="Proteomes" id="UP000272528">
    <property type="component" value="Chromosome"/>
</dbReference>
<proteinExistence type="predicted"/>
<organism evidence="1 2">
    <name type="scientific">Paenibacillus albus</name>
    <dbReference type="NCBI Taxonomy" id="2495582"/>
    <lineage>
        <taxon>Bacteria</taxon>
        <taxon>Bacillati</taxon>
        <taxon>Bacillota</taxon>
        <taxon>Bacilli</taxon>
        <taxon>Bacillales</taxon>
        <taxon>Paenibacillaceae</taxon>
        <taxon>Paenibacillus</taxon>
    </lineage>
</organism>
<keyword evidence="2" id="KW-1185">Reference proteome</keyword>
<accession>A0A3S9A774</accession>
<evidence type="ECO:0000313" key="1">
    <source>
        <dbReference type="EMBL" id="AZN41639.1"/>
    </source>
</evidence>
<evidence type="ECO:0000313" key="2">
    <source>
        <dbReference type="Proteomes" id="UP000272528"/>
    </source>
</evidence>
<dbReference type="AlphaFoldDB" id="A0A3S9A774"/>
<gene>
    <name evidence="1" type="ORF">EJC50_19635</name>
</gene>
<dbReference type="OrthoDB" id="3974719at2"/>
<sequence length="411" mass="45036">MEELILPHKAGFNFGVGVKHLSGSSANLVVVPEPSSNVFAAGPASQYFTLSRITSTEELEKQLGIDVNASYGCASFGAGISARFSFAESTKVSSSSIFMSITATVKLADLSIDHCKLTPEAGELVDKPDIFANHYGDMFCRACKRGGVFVAVIQIVTNSLDKSQKIEAEMNGSYGFFSADAAMKLSSSIKENEASAYCQLYTEGGPSIHFKDPTDPSELLQLTNDWFAALINEPEKHSVPYEWLLSPISIADGPLPLNAEEIRKSQDIIRFCARERLAKLDILNTLSWILDHNYNYDFTVPGTATLEEILKSEQDLQNDLECISDCAIDAAQSPRDAVYPQPYAQQRGKSYPAALIPQKLPTLKPGATKQEAHDDGTWKPLDIRNLKDVVILKGAVNRRPFDGKLIINPHK</sequence>
<dbReference type="EMBL" id="CP034437">
    <property type="protein sequence ID" value="AZN41639.1"/>
    <property type="molecule type" value="Genomic_DNA"/>
</dbReference>
<protein>
    <submittedName>
        <fullName evidence="1">Uncharacterized protein</fullName>
    </submittedName>
</protein>
<name>A0A3S9A774_9BACL</name>
<reference evidence="2" key="1">
    <citation type="submission" date="2018-12" db="EMBL/GenBank/DDBJ databases">
        <title>Genome sequence of Peanibacillus sp.</title>
        <authorList>
            <person name="Subramani G."/>
            <person name="Srinivasan S."/>
            <person name="Kim M.K."/>
        </authorList>
    </citation>
    <scope>NUCLEOTIDE SEQUENCE [LARGE SCALE GENOMIC DNA]</scope>
    <source>
        <strain evidence="2">18JY67-1</strain>
    </source>
</reference>
<dbReference type="KEGG" id="palb:EJC50_19635"/>
<dbReference type="RefSeq" id="WP_126017345.1">
    <property type="nucleotide sequence ID" value="NZ_CP034437.1"/>
</dbReference>